<dbReference type="PANTHER" id="PTHR33096:SF1">
    <property type="entry name" value="CXC1-LIKE CYSTEINE CLUSTER ASSOCIATED WITH KDZ TRANSPOSASES DOMAIN-CONTAINING PROTEIN"/>
    <property type="match status" value="1"/>
</dbReference>
<comment type="caution">
    <text evidence="1">The sequence shown here is derived from an EMBL/GenBank/DDBJ whole genome shotgun (WGS) entry which is preliminary data.</text>
</comment>
<dbReference type="Pfam" id="PF18758">
    <property type="entry name" value="KDZ"/>
    <property type="match status" value="1"/>
</dbReference>
<dbReference type="OrthoDB" id="3364670at2759"/>
<dbReference type="PANTHER" id="PTHR33096">
    <property type="entry name" value="CXC2 DOMAIN-CONTAINING PROTEIN"/>
    <property type="match status" value="1"/>
</dbReference>
<evidence type="ECO:0000313" key="2">
    <source>
        <dbReference type="Proteomes" id="UP000772434"/>
    </source>
</evidence>
<reference evidence="1" key="1">
    <citation type="submission" date="2020-11" db="EMBL/GenBank/DDBJ databases">
        <authorList>
            <consortium name="DOE Joint Genome Institute"/>
            <person name="Ahrendt S."/>
            <person name="Riley R."/>
            <person name="Andreopoulos W."/>
            <person name="Labutti K."/>
            <person name="Pangilinan J."/>
            <person name="Ruiz-Duenas F.J."/>
            <person name="Barrasa J.M."/>
            <person name="Sanchez-Garcia M."/>
            <person name="Camarero S."/>
            <person name="Miyauchi S."/>
            <person name="Serrano A."/>
            <person name="Linde D."/>
            <person name="Babiker R."/>
            <person name="Drula E."/>
            <person name="Ayuso-Fernandez I."/>
            <person name="Pacheco R."/>
            <person name="Padilla G."/>
            <person name="Ferreira P."/>
            <person name="Barriuso J."/>
            <person name="Kellner H."/>
            <person name="Castanera R."/>
            <person name="Alfaro M."/>
            <person name="Ramirez L."/>
            <person name="Pisabarro A.G."/>
            <person name="Kuo A."/>
            <person name="Tritt A."/>
            <person name="Lipzen A."/>
            <person name="He G."/>
            <person name="Yan M."/>
            <person name="Ng V."/>
            <person name="Cullen D."/>
            <person name="Martin F."/>
            <person name="Rosso M.-N."/>
            <person name="Henrissat B."/>
            <person name="Hibbett D."/>
            <person name="Martinez A.T."/>
            <person name="Grigoriev I.V."/>
        </authorList>
    </citation>
    <scope>NUCLEOTIDE SEQUENCE</scope>
    <source>
        <strain evidence="1">AH 40177</strain>
    </source>
</reference>
<keyword evidence="2" id="KW-1185">Reference proteome</keyword>
<protein>
    <submittedName>
        <fullName evidence="1">Uncharacterized protein</fullName>
    </submittedName>
</protein>
<sequence>EQDDHLEGGLQVPKSVLDGCLAGFTAADEAHIKGSTQFFDVTANMTLLCHNHHPLFSVNMTTGQHYVLALLAKLFEHIPPDFFVCLLYDIGCQLHRSCEKWGFLKAYMSRLTFAVLIFHAF</sequence>
<evidence type="ECO:0000313" key="1">
    <source>
        <dbReference type="EMBL" id="KAF9059475.1"/>
    </source>
</evidence>
<accession>A0A9P5TXH6</accession>
<name>A0A9P5TXH6_9AGAR</name>
<dbReference type="Proteomes" id="UP000772434">
    <property type="component" value="Unassembled WGS sequence"/>
</dbReference>
<gene>
    <name evidence="1" type="ORF">BDP27DRAFT_1238748</name>
</gene>
<feature type="non-terminal residue" evidence="1">
    <location>
        <position position="1"/>
    </location>
</feature>
<dbReference type="EMBL" id="JADNRY010000299">
    <property type="protein sequence ID" value="KAF9059475.1"/>
    <property type="molecule type" value="Genomic_DNA"/>
</dbReference>
<dbReference type="AlphaFoldDB" id="A0A9P5TXH6"/>
<proteinExistence type="predicted"/>
<dbReference type="InterPro" id="IPR040521">
    <property type="entry name" value="KDZ"/>
</dbReference>
<organism evidence="1 2">
    <name type="scientific">Rhodocollybia butyracea</name>
    <dbReference type="NCBI Taxonomy" id="206335"/>
    <lineage>
        <taxon>Eukaryota</taxon>
        <taxon>Fungi</taxon>
        <taxon>Dikarya</taxon>
        <taxon>Basidiomycota</taxon>
        <taxon>Agaricomycotina</taxon>
        <taxon>Agaricomycetes</taxon>
        <taxon>Agaricomycetidae</taxon>
        <taxon>Agaricales</taxon>
        <taxon>Marasmiineae</taxon>
        <taxon>Omphalotaceae</taxon>
        <taxon>Rhodocollybia</taxon>
    </lineage>
</organism>